<feature type="domain" description="SGNH hydrolase-type esterase" evidence="1">
    <location>
        <begin position="6"/>
        <end position="180"/>
    </location>
</feature>
<proteinExistence type="predicted"/>
<dbReference type="GO" id="GO:0016787">
    <property type="term" value="F:hydrolase activity"/>
    <property type="evidence" value="ECO:0007669"/>
    <property type="project" value="UniProtKB-KW"/>
</dbReference>
<protein>
    <submittedName>
        <fullName evidence="2">SGNH/GDSL hydrolase family protein</fullName>
    </submittedName>
</protein>
<gene>
    <name evidence="2" type="ORF">HUK45_01200</name>
</gene>
<dbReference type="EMBL" id="JABUXR010000002">
    <property type="protein sequence ID" value="MBD8084892.1"/>
    <property type="molecule type" value="Genomic_DNA"/>
</dbReference>
<dbReference type="Gene3D" id="3.40.50.1110">
    <property type="entry name" value="SGNH hydrolase"/>
    <property type="match status" value="1"/>
</dbReference>
<dbReference type="InterPro" id="IPR036514">
    <property type="entry name" value="SGNH_hydro_sf"/>
</dbReference>
<reference evidence="2 3" key="1">
    <citation type="submission" date="2020-06" db="EMBL/GenBank/DDBJ databases">
        <title>Limosilactobacillus sp. nov.</title>
        <authorList>
            <person name="Ksiezarek M."/>
            <person name="Goncalves Ribeiro T."/>
            <person name="Rocha J."/>
            <person name="Grosso F."/>
            <person name="Peixe L."/>
        </authorList>
    </citation>
    <scope>NUCLEOTIDE SEQUENCE [LARGE SCALE GENOMIC DNA]</scope>
    <source>
        <strain evidence="3">c9Ua_26_M</strain>
    </source>
</reference>
<sequence>MIKMMALGDSIFAGWDGTKRVADYRRIPEVIGKINGWYVNNQASTGTTFQDFSLMTTKLDWSECSLLLINYGVNDWMFGSSVDEVRSQLRSGISNVRQANSDIRIFVMCPTLDLRKGRGTTLDTPNQCGLTQDQLNDAIIAICQENRIDYHDWRKQPVITKDNSFWALGDSFTGVHPTAATSLKIGKILANEMNGGI</sequence>
<evidence type="ECO:0000313" key="2">
    <source>
        <dbReference type="EMBL" id="MBD8084892.1"/>
    </source>
</evidence>
<accession>A0ABR8ZHX2</accession>
<organism evidence="2 3">
    <name type="scientific">Limosilactobacillus urinaemulieris</name>
    <dbReference type="NCBI Taxonomy" id="2742600"/>
    <lineage>
        <taxon>Bacteria</taxon>
        <taxon>Bacillati</taxon>
        <taxon>Bacillota</taxon>
        <taxon>Bacilli</taxon>
        <taxon>Lactobacillales</taxon>
        <taxon>Lactobacillaceae</taxon>
        <taxon>Limosilactobacillus</taxon>
    </lineage>
</organism>
<dbReference type="Proteomes" id="UP000645007">
    <property type="component" value="Unassembled WGS sequence"/>
</dbReference>
<dbReference type="Pfam" id="PF13472">
    <property type="entry name" value="Lipase_GDSL_2"/>
    <property type="match status" value="1"/>
</dbReference>
<comment type="caution">
    <text evidence="2">The sequence shown here is derived from an EMBL/GenBank/DDBJ whole genome shotgun (WGS) entry which is preliminary data.</text>
</comment>
<dbReference type="CDD" id="cd00229">
    <property type="entry name" value="SGNH_hydrolase"/>
    <property type="match status" value="1"/>
</dbReference>
<evidence type="ECO:0000313" key="3">
    <source>
        <dbReference type="Proteomes" id="UP000645007"/>
    </source>
</evidence>
<keyword evidence="3" id="KW-1185">Reference proteome</keyword>
<evidence type="ECO:0000259" key="1">
    <source>
        <dbReference type="Pfam" id="PF13472"/>
    </source>
</evidence>
<dbReference type="SUPFAM" id="SSF52266">
    <property type="entry name" value="SGNH hydrolase"/>
    <property type="match status" value="1"/>
</dbReference>
<dbReference type="InterPro" id="IPR013830">
    <property type="entry name" value="SGNH_hydro"/>
</dbReference>
<keyword evidence="2" id="KW-0378">Hydrolase</keyword>
<name>A0ABR8ZHX2_9LACO</name>